<evidence type="ECO:0000313" key="2">
    <source>
        <dbReference type="Proteomes" id="UP000004621"/>
    </source>
</evidence>
<accession>A0A9W5IQT5</accession>
<sequence length="56" mass="6373">METGSRAGLRFYCNRSFSNLYCCGISVSDGLIAHFKKNRPSERIQRTYCSPIVLIL</sequence>
<evidence type="ECO:0000313" key="1">
    <source>
        <dbReference type="EMBL" id="EFC52077.1"/>
    </source>
</evidence>
<dbReference type="Proteomes" id="UP000004621">
    <property type="component" value="Unassembled WGS sequence"/>
</dbReference>
<protein>
    <submittedName>
        <fullName evidence="1">Uncharacterized protein</fullName>
    </submittedName>
</protein>
<gene>
    <name evidence="1" type="ORF">NEISUBOT_04481</name>
</gene>
<dbReference type="AlphaFoldDB" id="A0A9W5IQT5"/>
<reference evidence="1 2" key="1">
    <citation type="submission" date="2010-01" db="EMBL/GenBank/DDBJ databases">
        <authorList>
            <person name="Weinstock G."/>
            <person name="Sodergren E."/>
            <person name="Clifton S."/>
            <person name="Fulton L."/>
            <person name="Fulton B."/>
            <person name="Courtney L."/>
            <person name="Fronick C."/>
            <person name="Harrison M."/>
            <person name="Strong C."/>
            <person name="Farmer C."/>
            <person name="Delahaunty K."/>
            <person name="Markovic C."/>
            <person name="Hall O."/>
            <person name="Minx P."/>
            <person name="Tomlinson C."/>
            <person name="Mitreva M."/>
            <person name="Nelson J."/>
            <person name="Hou S."/>
            <person name="Wollam A."/>
            <person name="Pepin K.H."/>
            <person name="Johnson M."/>
            <person name="Bhonagiri V."/>
            <person name="Nash W.E."/>
            <person name="Warren W."/>
            <person name="Chinwalla A."/>
            <person name="Mardis E.R."/>
            <person name="Wilson R.K."/>
        </authorList>
    </citation>
    <scope>NUCLEOTIDE SEQUENCE [LARGE SCALE GENOMIC DNA]</scope>
    <source>
        <strain evidence="1 2">NJ9703</strain>
    </source>
</reference>
<comment type="caution">
    <text evidence="1">The sequence shown here is derived from an EMBL/GenBank/DDBJ whole genome shotgun (WGS) entry which is preliminary data.</text>
</comment>
<name>A0A9W5IQT5_NEISU</name>
<organism evidence="1 2">
    <name type="scientific">Neisseria subflava NJ9703</name>
    <dbReference type="NCBI Taxonomy" id="546268"/>
    <lineage>
        <taxon>Bacteria</taxon>
        <taxon>Pseudomonadati</taxon>
        <taxon>Pseudomonadota</taxon>
        <taxon>Betaproteobacteria</taxon>
        <taxon>Neisseriales</taxon>
        <taxon>Neisseriaceae</taxon>
        <taxon>Neisseria</taxon>
    </lineage>
</organism>
<dbReference type="EMBL" id="ACEO02000006">
    <property type="protein sequence ID" value="EFC52077.1"/>
    <property type="molecule type" value="Genomic_DNA"/>
</dbReference>
<proteinExistence type="predicted"/>